<organism evidence="17 18">
    <name type="scientific">Austrofundulus limnaeus</name>
    <name type="common">Annual killifish</name>
    <dbReference type="NCBI Taxonomy" id="52670"/>
    <lineage>
        <taxon>Eukaryota</taxon>
        <taxon>Metazoa</taxon>
        <taxon>Chordata</taxon>
        <taxon>Craniata</taxon>
        <taxon>Vertebrata</taxon>
        <taxon>Euteleostomi</taxon>
        <taxon>Actinopterygii</taxon>
        <taxon>Neopterygii</taxon>
        <taxon>Teleostei</taxon>
        <taxon>Neoteleostei</taxon>
        <taxon>Acanthomorphata</taxon>
        <taxon>Ovalentaria</taxon>
        <taxon>Atherinomorphae</taxon>
        <taxon>Cyprinodontiformes</taxon>
        <taxon>Rivulidae</taxon>
        <taxon>Austrofundulus</taxon>
    </lineage>
</organism>
<keyword evidence="17" id="KW-1185">Reference proteome</keyword>
<dbReference type="SUPFAM" id="SSF50494">
    <property type="entry name" value="Trypsin-like serine proteases"/>
    <property type="match status" value="1"/>
</dbReference>
<comment type="caution">
    <text evidence="10">Lacks conserved residue(s) required for the propagation of feature annotation.</text>
</comment>
<feature type="domain" description="Peptidase S1" evidence="16">
    <location>
        <begin position="203"/>
        <end position="450"/>
    </location>
</feature>
<dbReference type="Pfam" id="PF00051">
    <property type="entry name" value="Kringle"/>
    <property type="match status" value="1"/>
</dbReference>
<evidence type="ECO:0000256" key="6">
    <source>
        <dbReference type="ARBA" id="ARBA00022825"/>
    </source>
</evidence>
<keyword evidence="13" id="KW-0732">Signal</keyword>
<keyword evidence="10" id="KW-0245">EGF-like domain</keyword>
<dbReference type="GO" id="GO:0031639">
    <property type="term" value="P:plasminogen activation"/>
    <property type="evidence" value="ECO:0007669"/>
    <property type="project" value="TreeGrafter"/>
</dbReference>
<keyword evidence="7 10" id="KW-1015">Disulfide bond</keyword>
<reference evidence="18" key="1">
    <citation type="submission" date="2025-08" db="UniProtKB">
        <authorList>
            <consortium name="RefSeq"/>
        </authorList>
    </citation>
    <scope>IDENTIFICATION</scope>
    <source>
        <strain evidence="18">Quisiro</strain>
        <tissue evidence="18">Liver</tissue>
    </source>
</reference>
<evidence type="ECO:0000256" key="3">
    <source>
        <dbReference type="ARBA" id="ARBA00022572"/>
    </source>
</evidence>
<dbReference type="PROSITE" id="PS00022">
    <property type="entry name" value="EGF_1"/>
    <property type="match status" value="1"/>
</dbReference>
<dbReference type="RefSeq" id="XP_013870295.1">
    <property type="nucleotide sequence ID" value="XM_014014841.1"/>
</dbReference>
<protein>
    <recommendedName>
        <fullName evidence="9">trypsin</fullName>
        <ecNumber evidence="9">3.4.21.4</ecNumber>
    </recommendedName>
</protein>
<dbReference type="SUPFAM" id="SSF57440">
    <property type="entry name" value="Kringle-like"/>
    <property type="match status" value="1"/>
</dbReference>
<dbReference type="Gene3D" id="2.40.20.10">
    <property type="entry name" value="Plasminogen Kringle 4"/>
    <property type="match status" value="1"/>
</dbReference>
<dbReference type="PROSITE" id="PS50240">
    <property type="entry name" value="TRYPSIN_DOM"/>
    <property type="match status" value="1"/>
</dbReference>
<evidence type="ECO:0000256" key="5">
    <source>
        <dbReference type="ARBA" id="ARBA00022801"/>
    </source>
</evidence>
<dbReference type="InterPro" id="IPR038178">
    <property type="entry name" value="Kringle_sf"/>
</dbReference>
<dbReference type="InterPro" id="IPR000742">
    <property type="entry name" value="EGF"/>
</dbReference>
<dbReference type="Proteomes" id="UP000192220">
    <property type="component" value="Unplaced"/>
</dbReference>
<dbReference type="PROSITE" id="PS00134">
    <property type="entry name" value="TRYPSIN_HIS"/>
    <property type="match status" value="1"/>
</dbReference>
<dbReference type="InterPro" id="IPR013806">
    <property type="entry name" value="Kringle-like"/>
</dbReference>
<comment type="catalytic activity">
    <reaction evidence="8">
        <text>Preferential cleavage: Arg-|-Xaa, Lys-|-Xaa.</text>
        <dbReference type="EC" id="3.4.21.4"/>
    </reaction>
</comment>
<dbReference type="FunFam" id="2.40.10.10:FF:000003">
    <property type="entry name" value="Transmembrane serine protease 3"/>
    <property type="match status" value="1"/>
</dbReference>
<evidence type="ECO:0000256" key="11">
    <source>
        <dbReference type="PROSITE-ProRule" id="PRU00121"/>
    </source>
</evidence>
<dbReference type="SMART" id="SM00130">
    <property type="entry name" value="KR"/>
    <property type="match status" value="1"/>
</dbReference>
<dbReference type="Gene3D" id="2.10.25.10">
    <property type="entry name" value="Laminin"/>
    <property type="match status" value="1"/>
</dbReference>
<evidence type="ECO:0000259" key="16">
    <source>
        <dbReference type="PROSITE" id="PS50240"/>
    </source>
</evidence>
<sequence length="463" mass="50923">MRAVRSFSVFLLMLAALTAAEAGLTSSRRDSSDGFCLNRGTSVPSLSTGQHMFCLCPDGFTGSRCETRQTLVSKPNPTNSPRPPVAPANTAGCYEGVGLYYRGTVSTTVSGTTCEDWDSDTRTSHLSSDVLSGRHNYCRNVNLRLRPGCYVRKNLRLVWEYCNIPLCDFKSPVNPAPSPAPTQTQTAAELTCGQRPGRRQMRIVGGSVVSVKSHPWFAAIFQRTRQVEVFLCGGSLISPCWVLTAAHCFDGGLQSRKQLFSVVLGKSSLNQMDSAAEQTFRVEEIFIHEEYNNSQGNYNNDIALVKLEAKQGKCSEETDWVRTVCLPPPQRRLQPGVTCEIAGFGKERHGSSRFSQNLREAQVDLVADDVCRQEGYYSDMITDNMFCAARPDWSQDACTGDSGGPLVHEVQGRLFLFGVVSWGDRCAVQNRPGVYARVTNYNKWIGEKTGLASIAAGTMFPLK</sequence>
<evidence type="ECO:0000256" key="4">
    <source>
        <dbReference type="ARBA" id="ARBA00022670"/>
    </source>
</evidence>
<dbReference type="GO" id="GO:0004252">
    <property type="term" value="F:serine-type endopeptidase activity"/>
    <property type="evidence" value="ECO:0007669"/>
    <property type="project" value="UniProtKB-EC"/>
</dbReference>
<keyword evidence="5 12" id="KW-0378">Hydrolase</keyword>
<dbReference type="PANTHER" id="PTHR24264">
    <property type="entry name" value="TRYPSIN-RELATED"/>
    <property type="match status" value="1"/>
</dbReference>
<dbReference type="PRINTS" id="PR00722">
    <property type="entry name" value="CHYMOTRYPSIN"/>
</dbReference>
<gene>
    <name evidence="18" type="primary">plaub</name>
</gene>
<dbReference type="AlphaFoldDB" id="A0A2I4BRC1"/>
<evidence type="ECO:0000256" key="10">
    <source>
        <dbReference type="PROSITE-ProRule" id="PRU00076"/>
    </source>
</evidence>
<dbReference type="PROSITE" id="PS50026">
    <property type="entry name" value="EGF_3"/>
    <property type="match status" value="1"/>
</dbReference>
<dbReference type="InterPro" id="IPR033116">
    <property type="entry name" value="TRYPSIN_SER"/>
</dbReference>
<dbReference type="InterPro" id="IPR050127">
    <property type="entry name" value="Serine_Proteases_S1"/>
</dbReference>
<keyword evidence="3 11" id="KW-0420">Kringle</keyword>
<evidence type="ECO:0000256" key="8">
    <source>
        <dbReference type="ARBA" id="ARBA00036320"/>
    </source>
</evidence>
<evidence type="ECO:0000256" key="9">
    <source>
        <dbReference type="ARBA" id="ARBA00038868"/>
    </source>
</evidence>
<dbReference type="SMART" id="SM00020">
    <property type="entry name" value="Tryp_SPc"/>
    <property type="match status" value="1"/>
</dbReference>
<dbReference type="CDD" id="cd00190">
    <property type="entry name" value="Tryp_SPc"/>
    <property type="match status" value="1"/>
</dbReference>
<name>A0A2I4BRC1_AUSLI</name>
<dbReference type="InterPro" id="IPR000001">
    <property type="entry name" value="Kringle"/>
</dbReference>
<dbReference type="InterPro" id="IPR018114">
    <property type="entry name" value="TRYPSIN_HIS"/>
</dbReference>
<feature type="domain" description="Kringle" evidence="15">
    <location>
        <begin position="92"/>
        <end position="167"/>
    </location>
</feature>
<evidence type="ECO:0000313" key="18">
    <source>
        <dbReference type="RefSeq" id="XP_013870295.1"/>
    </source>
</evidence>
<dbReference type="InterPro" id="IPR001254">
    <property type="entry name" value="Trypsin_dom"/>
</dbReference>
<keyword evidence="2" id="KW-0964">Secreted</keyword>
<feature type="signal peptide" evidence="13">
    <location>
        <begin position="1"/>
        <end position="22"/>
    </location>
</feature>
<evidence type="ECO:0000256" key="1">
    <source>
        <dbReference type="ARBA" id="ARBA00004239"/>
    </source>
</evidence>
<dbReference type="GO" id="GO:0033628">
    <property type="term" value="P:regulation of cell adhesion mediated by integrin"/>
    <property type="evidence" value="ECO:0007669"/>
    <property type="project" value="TreeGrafter"/>
</dbReference>
<evidence type="ECO:0000256" key="13">
    <source>
        <dbReference type="SAM" id="SignalP"/>
    </source>
</evidence>
<evidence type="ECO:0000256" key="12">
    <source>
        <dbReference type="RuleBase" id="RU363034"/>
    </source>
</evidence>
<evidence type="ECO:0000256" key="7">
    <source>
        <dbReference type="ARBA" id="ARBA00023157"/>
    </source>
</evidence>
<dbReference type="InterPro" id="IPR001314">
    <property type="entry name" value="Peptidase_S1A"/>
</dbReference>
<dbReference type="InParanoid" id="A0A2I4BRC1"/>
<feature type="domain" description="EGF-like" evidence="14">
    <location>
        <begin position="28"/>
        <end position="66"/>
    </location>
</feature>
<dbReference type="EC" id="3.4.21.4" evidence="9"/>
<dbReference type="InterPro" id="IPR009003">
    <property type="entry name" value="Peptidase_S1_PA"/>
</dbReference>
<dbReference type="GO" id="GO:0005615">
    <property type="term" value="C:extracellular space"/>
    <property type="evidence" value="ECO:0007669"/>
    <property type="project" value="TreeGrafter"/>
</dbReference>
<comment type="subcellular location">
    <subcellularLocation>
        <location evidence="1">Secreted</location>
        <location evidence="1">Extracellular space</location>
    </subcellularLocation>
</comment>
<dbReference type="PROSITE" id="PS50070">
    <property type="entry name" value="KRINGLE_2"/>
    <property type="match status" value="1"/>
</dbReference>
<accession>A0A2I4BRC1</accession>
<dbReference type="Pfam" id="PF00089">
    <property type="entry name" value="Trypsin"/>
    <property type="match status" value="1"/>
</dbReference>
<keyword evidence="6 12" id="KW-0720">Serine protease</keyword>
<dbReference type="CTD" id="100538108"/>
<evidence type="ECO:0000259" key="14">
    <source>
        <dbReference type="PROSITE" id="PS50026"/>
    </source>
</evidence>
<dbReference type="FunCoup" id="A0A2I4BRC1">
    <property type="interactions" value="258"/>
</dbReference>
<evidence type="ECO:0000259" key="15">
    <source>
        <dbReference type="PROSITE" id="PS50070"/>
    </source>
</evidence>
<dbReference type="Gene3D" id="2.40.10.10">
    <property type="entry name" value="Trypsin-like serine proteases"/>
    <property type="match status" value="2"/>
</dbReference>
<dbReference type="STRING" id="52670.A0A2I4BRC1"/>
<proteinExistence type="predicted"/>
<dbReference type="KEGG" id="alim:106522009"/>
<feature type="disulfide bond" evidence="10">
    <location>
        <begin position="56"/>
        <end position="65"/>
    </location>
</feature>
<evidence type="ECO:0000313" key="17">
    <source>
        <dbReference type="Proteomes" id="UP000192220"/>
    </source>
</evidence>
<dbReference type="InterPro" id="IPR043504">
    <property type="entry name" value="Peptidase_S1_PA_chymotrypsin"/>
</dbReference>
<keyword evidence="4 12" id="KW-0645">Protease</keyword>
<dbReference type="PANTHER" id="PTHR24264:SF63">
    <property type="entry name" value="PLASMINOGEN ACTIVATOR, UROKINASE B"/>
    <property type="match status" value="1"/>
</dbReference>
<feature type="chain" id="PRO_5014144967" description="trypsin" evidence="13">
    <location>
        <begin position="23"/>
        <end position="463"/>
    </location>
</feature>
<dbReference type="PROSITE" id="PS01186">
    <property type="entry name" value="EGF_2"/>
    <property type="match status" value="1"/>
</dbReference>
<dbReference type="OrthoDB" id="9406323at2759"/>
<dbReference type="PRINTS" id="PR00018">
    <property type="entry name" value="KRINGLE"/>
</dbReference>
<dbReference type="PROSITE" id="PS00135">
    <property type="entry name" value="TRYPSIN_SER"/>
    <property type="match status" value="1"/>
</dbReference>
<evidence type="ECO:0000256" key="2">
    <source>
        <dbReference type="ARBA" id="ARBA00022525"/>
    </source>
</evidence>